<dbReference type="Pfam" id="PF08239">
    <property type="entry name" value="SH3_3"/>
    <property type="match status" value="1"/>
</dbReference>
<sequence length="249" mass="27593">MKFKRLIILFCFLALSTFCLAADGLEGDAFYAKGQYKEAIASYQSVINGGQQSAALFYNLGNAYFKSGELPSAILYFEKARLLSPGDEDINHNIRFASTRTVDKIEEAPQFFLTKWWNGIVLRFSVDNWAIIAVVTLITASILLITYFFSLKPAIKKVSFFLAIAFFVAALLSILMAKNQVDYFSTNKQGIIFASVANVKSSPATQAKTAFVLHEGTKVNLKETSGGYTRIILANGTEGWLKSNDIKEI</sequence>
<evidence type="ECO:0000313" key="6">
    <source>
        <dbReference type="Proteomes" id="UP001597601"/>
    </source>
</evidence>
<feature type="transmembrane region" description="Helical" evidence="2">
    <location>
        <begin position="158"/>
        <end position="177"/>
    </location>
</feature>
<dbReference type="Pfam" id="PF13414">
    <property type="entry name" value="TPR_11"/>
    <property type="match status" value="1"/>
</dbReference>
<evidence type="ECO:0000256" key="3">
    <source>
        <dbReference type="SAM" id="SignalP"/>
    </source>
</evidence>
<protein>
    <submittedName>
        <fullName evidence="5">Tetratricopeptide repeat protein</fullName>
    </submittedName>
</protein>
<evidence type="ECO:0000256" key="1">
    <source>
        <dbReference type="PROSITE-ProRule" id="PRU00339"/>
    </source>
</evidence>
<dbReference type="InterPro" id="IPR011990">
    <property type="entry name" value="TPR-like_helical_dom_sf"/>
</dbReference>
<keyword evidence="1" id="KW-0802">TPR repeat</keyword>
<dbReference type="SMART" id="SM00028">
    <property type="entry name" value="TPR"/>
    <property type="match status" value="1"/>
</dbReference>
<feature type="signal peptide" evidence="3">
    <location>
        <begin position="1"/>
        <end position="21"/>
    </location>
</feature>
<organism evidence="5 6">
    <name type="scientific">Mucilaginibacter antarcticus</name>
    <dbReference type="NCBI Taxonomy" id="1855725"/>
    <lineage>
        <taxon>Bacteria</taxon>
        <taxon>Pseudomonadati</taxon>
        <taxon>Bacteroidota</taxon>
        <taxon>Sphingobacteriia</taxon>
        <taxon>Sphingobacteriales</taxon>
        <taxon>Sphingobacteriaceae</taxon>
        <taxon>Mucilaginibacter</taxon>
    </lineage>
</organism>
<keyword evidence="6" id="KW-1185">Reference proteome</keyword>
<keyword evidence="2" id="KW-0812">Transmembrane</keyword>
<gene>
    <name evidence="5" type="ORF">ACFSYC_11455</name>
</gene>
<dbReference type="EMBL" id="JBHUON010000012">
    <property type="protein sequence ID" value="MFD2865304.1"/>
    <property type="molecule type" value="Genomic_DNA"/>
</dbReference>
<dbReference type="SUPFAM" id="SSF48452">
    <property type="entry name" value="TPR-like"/>
    <property type="match status" value="1"/>
</dbReference>
<proteinExistence type="predicted"/>
<accession>A0ABW5XS37</accession>
<dbReference type="Proteomes" id="UP001597601">
    <property type="component" value="Unassembled WGS sequence"/>
</dbReference>
<feature type="chain" id="PRO_5045891036" evidence="3">
    <location>
        <begin position="22"/>
        <end position="249"/>
    </location>
</feature>
<name>A0ABW5XS37_9SPHI</name>
<dbReference type="Gene3D" id="1.25.40.10">
    <property type="entry name" value="Tetratricopeptide repeat domain"/>
    <property type="match status" value="1"/>
</dbReference>
<keyword evidence="2" id="KW-0472">Membrane</keyword>
<keyword evidence="3" id="KW-0732">Signal</keyword>
<evidence type="ECO:0000313" key="5">
    <source>
        <dbReference type="EMBL" id="MFD2865304.1"/>
    </source>
</evidence>
<dbReference type="SMART" id="SM00287">
    <property type="entry name" value="SH3b"/>
    <property type="match status" value="1"/>
</dbReference>
<dbReference type="InterPro" id="IPR003646">
    <property type="entry name" value="SH3-like_bac-type"/>
</dbReference>
<feature type="repeat" description="TPR" evidence="1">
    <location>
        <begin position="54"/>
        <end position="87"/>
    </location>
</feature>
<dbReference type="Gene3D" id="2.30.30.40">
    <property type="entry name" value="SH3 Domains"/>
    <property type="match status" value="1"/>
</dbReference>
<feature type="domain" description="SH3b" evidence="4">
    <location>
        <begin position="185"/>
        <end position="249"/>
    </location>
</feature>
<reference evidence="6" key="1">
    <citation type="journal article" date="2019" name="Int. J. Syst. Evol. Microbiol.">
        <title>The Global Catalogue of Microorganisms (GCM) 10K type strain sequencing project: providing services to taxonomists for standard genome sequencing and annotation.</title>
        <authorList>
            <consortium name="The Broad Institute Genomics Platform"/>
            <consortium name="The Broad Institute Genome Sequencing Center for Infectious Disease"/>
            <person name="Wu L."/>
            <person name="Ma J."/>
        </authorList>
    </citation>
    <scope>NUCLEOTIDE SEQUENCE [LARGE SCALE GENOMIC DNA]</scope>
    <source>
        <strain evidence="6">KCTC 52232</strain>
    </source>
</reference>
<dbReference type="InterPro" id="IPR019734">
    <property type="entry name" value="TPR_rpt"/>
</dbReference>
<dbReference type="PROSITE" id="PS51781">
    <property type="entry name" value="SH3B"/>
    <property type="match status" value="1"/>
</dbReference>
<evidence type="ECO:0000256" key="2">
    <source>
        <dbReference type="SAM" id="Phobius"/>
    </source>
</evidence>
<keyword evidence="2" id="KW-1133">Transmembrane helix</keyword>
<dbReference type="RefSeq" id="WP_377127395.1">
    <property type="nucleotide sequence ID" value="NZ_JBHUON010000012.1"/>
</dbReference>
<evidence type="ECO:0000259" key="4">
    <source>
        <dbReference type="PROSITE" id="PS51781"/>
    </source>
</evidence>
<dbReference type="PROSITE" id="PS50293">
    <property type="entry name" value="TPR_REGION"/>
    <property type="match status" value="1"/>
</dbReference>
<comment type="caution">
    <text evidence="5">The sequence shown here is derived from an EMBL/GenBank/DDBJ whole genome shotgun (WGS) entry which is preliminary data.</text>
</comment>
<feature type="transmembrane region" description="Helical" evidence="2">
    <location>
        <begin position="129"/>
        <end position="151"/>
    </location>
</feature>
<dbReference type="PROSITE" id="PS50005">
    <property type="entry name" value="TPR"/>
    <property type="match status" value="1"/>
</dbReference>